<protein>
    <submittedName>
        <fullName evidence="3">Uncharacterized protein</fullName>
    </submittedName>
</protein>
<dbReference type="AlphaFoldDB" id="A0A315FZR0"/>
<feature type="compositionally biased region" description="Polar residues" evidence="2">
    <location>
        <begin position="278"/>
        <end position="290"/>
    </location>
</feature>
<feature type="region of interest" description="Disordered" evidence="2">
    <location>
        <begin position="278"/>
        <end position="318"/>
    </location>
</feature>
<feature type="region of interest" description="Disordered" evidence="2">
    <location>
        <begin position="87"/>
        <end position="107"/>
    </location>
</feature>
<dbReference type="Proteomes" id="UP000251341">
    <property type="component" value="Unassembled WGS sequence"/>
</dbReference>
<evidence type="ECO:0000313" key="3">
    <source>
        <dbReference type="EMBL" id="PUE58857.1"/>
    </source>
</evidence>
<evidence type="ECO:0000256" key="2">
    <source>
        <dbReference type="SAM" id="MobiDB-lite"/>
    </source>
</evidence>
<reference evidence="3 4" key="1">
    <citation type="submission" date="2017-04" db="EMBL/GenBank/DDBJ databases">
        <title>Unexpected and diverse lifestyles within the genus Limnohabitans.</title>
        <authorList>
            <person name="Kasalicky V."/>
            <person name="Mehrshad M."/>
            <person name="Andrei S.-A."/>
            <person name="Salcher M."/>
            <person name="Kratochvilova H."/>
            <person name="Simek K."/>
            <person name="Ghai R."/>
        </authorList>
    </citation>
    <scope>NUCLEOTIDE SEQUENCE [LARGE SCALE GENOMIC DNA]</scope>
    <source>
        <strain evidence="3 4">MWH-C5</strain>
    </source>
</reference>
<sequence>MNDDDFSGLVRSGSQHSVSVSEHTGNAKTPKNIVTSHEEETEARKRAFEQKALDALDAEKALADALAEHSEHRALDDTAADANIQKVAANKESANRQTVAGEGATKPNIQNVSADVLEANKQKVGTDKIQDNIQSVDNSKGIAANVQNVSADAMAANRQGVPTDVIATNQQNIPGEKAIAANRQGIPTDVIAPNVQDISGKPLTANNQAIAQDAPGLNRQGLDNGTAAAANLQALPKDDVAANRQSLGQDGNAKNQQGIATDGISTHEQKLAKLDGQGNQQPLAQDSFGANRQGLAPAPSIAPNNQAIGTKAPTLNRQGVDNGKIESHFETLPSGDTARKKVAFPSSSGATANTKTAAQPAMKPGQAPRPPITAAVQQEAKLKREQISDAFHGRLAGIKHNVEALNSRLSDFEEKVHKEDANLIKGNPENFDIKLD</sequence>
<feature type="compositionally biased region" description="Polar residues" evidence="2">
    <location>
        <begin position="345"/>
        <end position="357"/>
    </location>
</feature>
<evidence type="ECO:0000313" key="4">
    <source>
        <dbReference type="Proteomes" id="UP000251341"/>
    </source>
</evidence>
<organism evidence="3 4">
    <name type="scientific">Limnohabitans curvus</name>
    <dbReference type="NCBI Taxonomy" id="323423"/>
    <lineage>
        <taxon>Bacteria</taxon>
        <taxon>Pseudomonadati</taxon>
        <taxon>Pseudomonadota</taxon>
        <taxon>Betaproteobacteria</taxon>
        <taxon>Burkholderiales</taxon>
        <taxon>Comamonadaceae</taxon>
        <taxon>Limnohabitans</taxon>
    </lineage>
</organism>
<gene>
    <name evidence="3" type="ORF">B9Z44_04170</name>
</gene>
<feature type="compositionally biased region" description="Polar residues" evidence="2">
    <location>
        <begin position="302"/>
        <end position="318"/>
    </location>
</feature>
<feature type="region of interest" description="Disordered" evidence="2">
    <location>
        <begin position="1"/>
        <end position="44"/>
    </location>
</feature>
<dbReference type="EMBL" id="NESP01000001">
    <property type="protein sequence ID" value="PUE58857.1"/>
    <property type="molecule type" value="Genomic_DNA"/>
</dbReference>
<keyword evidence="4" id="KW-1185">Reference proteome</keyword>
<keyword evidence="1" id="KW-0175">Coiled coil</keyword>
<dbReference type="RefSeq" id="WP_108401784.1">
    <property type="nucleotide sequence ID" value="NZ_NESP01000001.1"/>
</dbReference>
<feature type="region of interest" description="Disordered" evidence="2">
    <location>
        <begin position="345"/>
        <end position="370"/>
    </location>
</feature>
<feature type="coiled-coil region" evidence="1">
    <location>
        <begin position="395"/>
        <end position="422"/>
    </location>
</feature>
<proteinExistence type="predicted"/>
<feature type="compositionally biased region" description="Polar residues" evidence="2">
    <location>
        <begin position="12"/>
        <end position="35"/>
    </location>
</feature>
<name>A0A315FZR0_9BURK</name>
<accession>A0A315FZR0</accession>
<comment type="caution">
    <text evidence="3">The sequence shown here is derived from an EMBL/GenBank/DDBJ whole genome shotgun (WGS) entry which is preliminary data.</text>
</comment>
<evidence type="ECO:0000256" key="1">
    <source>
        <dbReference type="SAM" id="Coils"/>
    </source>
</evidence>